<dbReference type="RefSeq" id="WP_311883703.1">
    <property type="nucleotide sequence ID" value="NZ_CP119391.1"/>
</dbReference>
<name>A0ABY9YZY1_9GAMM</name>
<evidence type="ECO:0000313" key="4">
    <source>
        <dbReference type="Proteomes" id="UP001301869"/>
    </source>
</evidence>
<feature type="domain" description="Glycosyl transferase family 1" evidence="1">
    <location>
        <begin position="182"/>
        <end position="346"/>
    </location>
</feature>
<keyword evidence="4" id="KW-1185">Reference proteome</keyword>
<accession>A0ABY9YZY1</accession>
<dbReference type="Pfam" id="PF00534">
    <property type="entry name" value="Glycos_transf_1"/>
    <property type="match status" value="1"/>
</dbReference>
<proteinExistence type="predicted"/>
<dbReference type="SUPFAM" id="SSF53756">
    <property type="entry name" value="UDP-Glycosyltransferase/glycogen phosphorylase"/>
    <property type="match status" value="1"/>
</dbReference>
<dbReference type="CDD" id="cd03801">
    <property type="entry name" value="GT4_PimA-like"/>
    <property type="match status" value="1"/>
</dbReference>
<sequence length="374" mass="41594">MEISVNRPILMHIQNHFQRGAIPHIIRDLQPVVGKHYEVHTVALQDIKDQTLVDEFKDIGITVHALGCSRWNLPLAAFRLRTFLSRKNLAVVHAHAGRGAMLAPLCAPVSTKVFTTFHSVASGFSFPTRKGRLLTDRWLTGRTCVSEAVNESWRAFGINNAATVYNPVDVSRYKIDTAAADTVRKEFNIPEDVKLLLNVGRLTFAKAQDVLLDAVAALKKQQNNDFRLIIAGQGPDEEKLKARAKELGLEETVYFAGFRKDVQKLLAAADIFVFPSRWEGLPVTALEAMAAGTVVLASDIKPTKEYLTDGVSGLVTPVNDAKKLSDCLNNLLNNKAKRERFAAAGQAYVRQYFAPEHIARQYLSIYEGRMNEPK</sequence>
<dbReference type="PANTHER" id="PTHR12526:SF630">
    <property type="entry name" value="GLYCOSYLTRANSFERASE"/>
    <property type="match status" value="1"/>
</dbReference>
<protein>
    <submittedName>
        <fullName evidence="3">Glycosyltransferase family 4 protein</fullName>
    </submittedName>
</protein>
<dbReference type="PANTHER" id="PTHR12526">
    <property type="entry name" value="GLYCOSYLTRANSFERASE"/>
    <property type="match status" value="1"/>
</dbReference>
<organism evidence="3 4">
    <name type="scientific">Halomonas piscis</name>
    <dbReference type="NCBI Taxonomy" id="3031727"/>
    <lineage>
        <taxon>Bacteria</taxon>
        <taxon>Pseudomonadati</taxon>
        <taxon>Pseudomonadota</taxon>
        <taxon>Gammaproteobacteria</taxon>
        <taxon>Oceanospirillales</taxon>
        <taxon>Halomonadaceae</taxon>
        <taxon>Halomonas</taxon>
    </lineage>
</organism>
<evidence type="ECO:0000313" key="3">
    <source>
        <dbReference type="EMBL" id="WNK20138.1"/>
    </source>
</evidence>
<dbReference type="InterPro" id="IPR001296">
    <property type="entry name" value="Glyco_trans_1"/>
</dbReference>
<evidence type="ECO:0000259" key="1">
    <source>
        <dbReference type="Pfam" id="PF00534"/>
    </source>
</evidence>
<reference evidence="3 4" key="1">
    <citation type="submission" date="2023-03" db="EMBL/GenBank/DDBJ databases">
        <title>Halomonas sp. nov., isolated from Korean tranditional fermented seafood 'Jeotgal'.</title>
        <authorList>
            <person name="Kim B."/>
            <person name="Shin N.-R."/>
        </authorList>
    </citation>
    <scope>NUCLEOTIDE SEQUENCE [LARGE SCALE GENOMIC DNA]</scope>
    <source>
        <strain evidence="3 4">SG2L-4</strain>
    </source>
</reference>
<dbReference type="Proteomes" id="UP001301869">
    <property type="component" value="Chromosome"/>
</dbReference>
<dbReference type="Pfam" id="PF13439">
    <property type="entry name" value="Glyco_transf_4"/>
    <property type="match status" value="1"/>
</dbReference>
<gene>
    <name evidence="3" type="ORF">P1P91_00100</name>
</gene>
<feature type="domain" description="Glycosyltransferase subfamily 4-like N-terminal" evidence="2">
    <location>
        <begin position="37"/>
        <end position="172"/>
    </location>
</feature>
<evidence type="ECO:0000259" key="2">
    <source>
        <dbReference type="Pfam" id="PF13439"/>
    </source>
</evidence>
<dbReference type="Gene3D" id="3.40.50.2000">
    <property type="entry name" value="Glycogen Phosphorylase B"/>
    <property type="match status" value="2"/>
</dbReference>
<dbReference type="EMBL" id="CP119391">
    <property type="protein sequence ID" value="WNK20138.1"/>
    <property type="molecule type" value="Genomic_DNA"/>
</dbReference>
<dbReference type="InterPro" id="IPR028098">
    <property type="entry name" value="Glyco_trans_4-like_N"/>
</dbReference>